<accession>A0A3N4L148</accession>
<protein>
    <submittedName>
        <fullName evidence="2">Uncharacterized protein</fullName>
    </submittedName>
</protein>
<dbReference type="OrthoDB" id="5423600at2759"/>
<dbReference type="InParanoid" id="A0A3N4L148"/>
<dbReference type="EMBL" id="ML119108">
    <property type="protein sequence ID" value="RPB16544.1"/>
    <property type="molecule type" value="Genomic_DNA"/>
</dbReference>
<evidence type="ECO:0000313" key="3">
    <source>
        <dbReference type="Proteomes" id="UP000277580"/>
    </source>
</evidence>
<organism evidence="2 3">
    <name type="scientific">Morchella conica CCBAS932</name>
    <dbReference type="NCBI Taxonomy" id="1392247"/>
    <lineage>
        <taxon>Eukaryota</taxon>
        <taxon>Fungi</taxon>
        <taxon>Dikarya</taxon>
        <taxon>Ascomycota</taxon>
        <taxon>Pezizomycotina</taxon>
        <taxon>Pezizomycetes</taxon>
        <taxon>Pezizales</taxon>
        <taxon>Morchellaceae</taxon>
        <taxon>Morchella</taxon>
    </lineage>
</organism>
<proteinExistence type="predicted"/>
<feature type="compositionally biased region" description="Pro residues" evidence="1">
    <location>
        <begin position="159"/>
        <end position="175"/>
    </location>
</feature>
<dbReference type="Proteomes" id="UP000277580">
    <property type="component" value="Unassembled WGS sequence"/>
</dbReference>
<name>A0A3N4L148_9PEZI</name>
<sequence>MPPNPTTLTTHPTSTTPHTHFIYYLLIYLLLFAPPNNTTALAQVAPFPFPFPVLPQEFASKTACREVYDQCMQAFRDCLAAVAGNEPGRLGCEAYRNDVCEEHIRVGCDQLPNGGGSIGEVPSLTTFLTVVPIGGTTEVAVATTTTTATRVKSKTTAPVPVPTDVPTPTPDPPDPTMTRDVPIVITTTTTAPQQQEPPRLTITLTSTATESTSGMSGPGSQTVIVITTVVAAATEPATSTTVTRGLSFNVVSFGVRWGCEWWMVMVVMSLGLGFVGL</sequence>
<reference evidence="2 3" key="1">
    <citation type="journal article" date="2018" name="Nat. Ecol. Evol.">
        <title>Pezizomycetes genomes reveal the molecular basis of ectomycorrhizal truffle lifestyle.</title>
        <authorList>
            <person name="Murat C."/>
            <person name="Payen T."/>
            <person name="Noel B."/>
            <person name="Kuo A."/>
            <person name="Morin E."/>
            <person name="Chen J."/>
            <person name="Kohler A."/>
            <person name="Krizsan K."/>
            <person name="Balestrini R."/>
            <person name="Da Silva C."/>
            <person name="Montanini B."/>
            <person name="Hainaut M."/>
            <person name="Levati E."/>
            <person name="Barry K.W."/>
            <person name="Belfiori B."/>
            <person name="Cichocki N."/>
            <person name="Clum A."/>
            <person name="Dockter R.B."/>
            <person name="Fauchery L."/>
            <person name="Guy J."/>
            <person name="Iotti M."/>
            <person name="Le Tacon F."/>
            <person name="Lindquist E.A."/>
            <person name="Lipzen A."/>
            <person name="Malagnac F."/>
            <person name="Mello A."/>
            <person name="Molinier V."/>
            <person name="Miyauchi S."/>
            <person name="Poulain J."/>
            <person name="Riccioni C."/>
            <person name="Rubini A."/>
            <person name="Sitrit Y."/>
            <person name="Splivallo R."/>
            <person name="Traeger S."/>
            <person name="Wang M."/>
            <person name="Zifcakova L."/>
            <person name="Wipf D."/>
            <person name="Zambonelli A."/>
            <person name="Paolocci F."/>
            <person name="Nowrousian M."/>
            <person name="Ottonello S."/>
            <person name="Baldrian P."/>
            <person name="Spatafora J.W."/>
            <person name="Henrissat B."/>
            <person name="Nagy L.G."/>
            <person name="Aury J.M."/>
            <person name="Wincker P."/>
            <person name="Grigoriev I.V."/>
            <person name="Bonfante P."/>
            <person name="Martin F.M."/>
        </authorList>
    </citation>
    <scope>NUCLEOTIDE SEQUENCE [LARGE SCALE GENOMIC DNA]</scope>
    <source>
        <strain evidence="2 3">CCBAS932</strain>
    </source>
</reference>
<feature type="region of interest" description="Disordered" evidence="1">
    <location>
        <begin position="151"/>
        <end position="177"/>
    </location>
</feature>
<keyword evidence="3" id="KW-1185">Reference proteome</keyword>
<evidence type="ECO:0000256" key="1">
    <source>
        <dbReference type="SAM" id="MobiDB-lite"/>
    </source>
</evidence>
<dbReference type="AlphaFoldDB" id="A0A3N4L148"/>
<evidence type="ECO:0000313" key="2">
    <source>
        <dbReference type="EMBL" id="RPB16544.1"/>
    </source>
</evidence>
<gene>
    <name evidence="2" type="ORF">P167DRAFT_602293</name>
</gene>